<dbReference type="EMBL" id="JABSTR010000003">
    <property type="protein sequence ID" value="KAH9365197.1"/>
    <property type="molecule type" value="Genomic_DNA"/>
</dbReference>
<protein>
    <submittedName>
        <fullName evidence="2">Uncharacterized protein</fullName>
    </submittedName>
</protein>
<gene>
    <name evidence="2" type="ORF">HPB48_015408</name>
</gene>
<dbReference type="AlphaFoldDB" id="A0A9J6FQ59"/>
<evidence type="ECO:0000256" key="1">
    <source>
        <dbReference type="SAM" id="MobiDB-lite"/>
    </source>
</evidence>
<dbReference type="VEuPathDB" id="VectorBase:HLOH_044699"/>
<accession>A0A9J6FQ59</accession>
<sequence>MTATQSAFSAAAPTPQRLRRAHSGSCPGESGGSKWGLTSPPVRATPGPRLHDRGETRTAPVPDPKPGEAAPEDPTGVRVAAGCARSPSRGPPPEAVPQAPREETEKAPKTPRHRCIG</sequence>
<proteinExistence type="predicted"/>
<dbReference type="Proteomes" id="UP000821853">
    <property type="component" value="Unassembled WGS sequence"/>
</dbReference>
<comment type="caution">
    <text evidence="2">The sequence shown here is derived from an EMBL/GenBank/DDBJ whole genome shotgun (WGS) entry which is preliminary data.</text>
</comment>
<evidence type="ECO:0000313" key="3">
    <source>
        <dbReference type="Proteomes" id="UP000821853"/>
    </source>
</evidence>
<keyword evidence="3" id="KW-1185">Reference proteome</keyword>
<evidence type="ECO:0000313" key="2">
    <source>
        <dbReference type="EMBL" id="KAH9365197.1"/>
    </source>
</evidence>
<organism evidence="2 3">
    <name type="scientific">Haemaphysalis longicornis</name>
    <name type="common">Bush tick</name>
    <dbReference type="NCBI Taxonomy" id="44386"/>
    <lineage>
        <taxon>Eukaryota</taxon>
        <taxon>Metazoa</taxon>
        <taxon>Ecdysozoa</taxon>
        <taxon>Arthropoda</taxon>
        <taxon>Chelicerata</taxon>
        <taxon>Arachnida</taxon>
        <taxon>Acari</taxon>
        <taxon>Parasitiformes</taxon>
        <taxon>Ixodida</taxon>
        <taxon>Ixodoidea</taxon>
        <taxon>Ixodidae</taxon>
        <taxon>Haemaphysalinae</taxon>
        <taxon>Haemaphysalis</taxon>
    </lineage>
</organism>
<name>A0A9J6FQ59_HAELO</name>
<feature type="region of interest" description="Disordered" evidence="1">
    <location>
        <begin position="1"/>
        <end position="117"/>
    </location>
</feature>
<reference evidence="2 3" key="1">
    <citation type="journal article" date="2020" name="Cell">
        <title>Large-Scale Comparative Analyses of Tick Genomes Elucidate Their Genetic Diversity and Vector Capacities.</title>
        <authorList>
            <consortium name="Tick Genome and Microbiome Consortium (TIGMIC)"/>
            <person name="Jia N."/>
            <person name="Wang J."/>
            <person name="Shi W."/>
            <person name="Du L."/>
            <person name="Sun Y."/>
            <person name="Zhan W."/>
            <person name="Jiang J.F."/>
            <person name="Wang Q."/>
            <person name="Zhang B."/>
            <person name="Ji P."/>
            <person name="Bell-Sakyi L."/>
            <person name="Cui X.M."/>
            <person name="Yuan T.T."/>
            <person name="Jiang B.G."/>
            <person name="Yang W.F."/>
            <person name="Lam T.T."/>
            <person name="Chang Q.C."/>
            <person name="Ding S.J."/>
            <person name="Wang X.J."/>
            <person name="Zhu J.G."/>
            <person name="Ruan X.D."/>
            <person name="Zhao L."/>
            <person name="Wei J.T."/>
            <person name="Ye R.Z."/>
            <person name="Que T.C."/>
            <person name="Du C.H."/>
            <person name="Zhou Y.H."/>
            <person name="Cheng J.X."/>
            <person name="Dai P.F."/>
            <person name="Guo W.B."/>
            <person name="Han X.H."/>
            <person name="Huang E.J."/>
            <person name="Li L.F."/>
            <person name="Wei W."/>
            <person name="Gao Y.C."/>
            <person name="Liu J.Z."/>
            <person name="Shao H.Z."/>
            <person name="Wang X."/>
            <person name="Wang C.C."/>
            <person name="Yang T.C."/>
            <person name="Huo Q.B."/>
            <person name="Li W."/>
            <person name="Chen H.Y."/>
            <person name="Chen S.E."/>
            <person name="Zhou L.G."/>
            <person name="Ni X.B."/>
            <person name="Tian J.H."/>
            <person name="Sheng Y."/>
            <person name="Liu T."/>
            <person name="Pan Y.S."/>
            <person name="Xia L.Y."/>
            <person name="Li J."/>
            <person name="Zhao F."/>
            <person name="Cao W.C."/>
        </authorList>
    </citation>
    <scope>NUCLEOTIDE SEQUENCE [LARGE SCALE GENOMIC DNA]</scope>
    <source>
        <strain evidence="2">HaeL-2018</strain>
    </source>
</reference>